<dbReference type="InterPro" id="IPR001878">
    <property type="entry name" value="Znf_CCHC"/>
</dbReference>
<evidence type="ECO:0000313" key="6">
    <source>
        <dbReference type="Proteomes" id="UP000436088"/>
    </source>
</evidence>
<keyword evidence="2" id="KW-0479">Metal-binding</keyword>
<dbReference type="SUPFAM" id="SSF53474">
    <property type="entry name" value="alpha/beta-Hydrolases"/>
    <property type="match status" value="1"/>
</dbReference>
<dbReference type="Pfam" id="PF07859">
    <property type="entry name" value="Abhydrolase_3"/>
    <property type="match status" value="1"/>
</dbReference>
<dbReference type="Pfam" id="PF03372">
    <property type="entry name" value="Exo_endo_phos"/>
    <property type="match status" value="1"/>
</dbReference>
<dbReference type="Gene3D" id="3.60.10.10">
    <property type="entry name" value="Endonuclease/exonuclease/phosphatase"/>
    <property type="match status" value="1"/>
</dbReference>
<evidence type="ECO:0000256" key="1">
    <source>
        <dbReference type="ARBA" id="ARBA00010515"/>
    </source>
</evidence>
<evidence type="ECO:0000256" key="3">
    <source>
        <dbReference type="SAM" id="MobiDB-lite"/>
    </source>
</evidence>
<dbReference type="Gene3D" id="3.40.50.1820">
    <property type="entry name" value="alpha/beta hydrolase"/>
    <property type="match status" value="1"/>
</dbReference>
<comment type="similarity">
    <text evidence="1">Belongs to the 'GDXG' lipolytic enzyme family.</text>
</comment>
<gene>
    <name evidence="5" type="ORF">F3Y22_tig00008145pilonHSYRG00056</name>
</gene>
<dbReference type="InterPro" id="IPR029058">
    <property type="entry name" value="AB_hydrolase_fold"/>
</dbReference>
<comment type="caution">
    <text evidence="5">The sequence shown here is derived from an EMBL/GenBank/DDBJ whole genome shotgun (WGS) entry which is preliminary data.</text>
</comment>
<dbReference type="EMBL" id="VEPZ02000402">
    <property type="protein sequence ID" value="KAE8725779.1"/>
    <property type="molecule type" value="Genomic_DNA"/>
</dbReference>
<dbReference type="GO" id="GO:0003676">
    <property type="term" value="F:nucleic acid binding"/>
    <property type="evidence" value="ECO:0007669"/>
    <property type="project" value="InterPro"/>
</dbReference>
<reference evidence="5" key="1">
    <citation type="submission" date="2019-09" db="EMBL/GenBank/DDBJ databases">
        <title>Draft genome information of white flower Hibiscus syriacus.</title>
        <authorList>
            <person name="Kim Y.-M."/>
        </authorList>
    </citation>
    <scope>NUCLEOTIDE SEQUENCE [LARGE SCALE GENOMIC DNA]</scope>
    <source>
        <strain evidence="5">YM2019G1</strain>
    </source>
</reference>
<organism evidence="5 6">
    <name type="scientific">Hibiscus syriacus</name>
    <name type="common">Rose of Sharon</name>
    <dbReference type="NCBI Taxonomy" id="106335"/>
    <lineage>
        <taxon>Eukaryota</taxon>
        <taxon>Viridiplantae</taxon>
        <taxon>Streptophyta</taxon>
        <taxon>Embryophyta</taxon>
        <taxon>Tracheophyta</taxon>
        <taxon>Spermatophyta</taxon>
        <taxon>Magnoliopsida</taxon>
        <taxon>eudicotyledons</taxon>
        <taxon>Gunneridae</taxon>
        <taxon>Pentapetalae</taxon>
        <taxon>rosids</taxon>
        <taxon>malvids</taxon>
        <taxon>Malvales</taxon>
        <taxon>Malvaceae</taxon>
        <taxon>Malvoideae</taxon>
        <taxon>Hibiscus</taxon>
    </lineage>
</organism>
<dbReference type="GO" id="GO:0008270">
    <property type="term" value="F:zinc ion binding"/>
    <property type="evidence" value="ECO:0007669"/>
    <property type="project" value="UniProtKB-KW"/>
</dbReference>
<feature type="region of interest" description="Disordered" evidence="3">
    <location>
        <begin position="115"/>
        <end position="151"/>
    </location>
</feature>
<dbReference type="InterPro" id="IPR036691">
    <property type="entry name" value="Endo/exonu/phosph_ase_sf"/>
</dbReference>
<feature type="compositionally biased region" description="Basic and acidic residues" evidence="3">
    <location>
        <begin position="433"/>
        <end position="442"/>
    </location>
</feature>
<keyword evidence="2" id="KW-0863">Zinc-finger</keyword>
<dbReference type="SUPFAM" id="SSF56219">
    <property type="entry name" value="DNase I-like"/>
    <property type="match status" value="1"/>
</dbReference>
<evidence type="ECO:0000259" key="4">
    <source>
        <dbReference type="PROSITE" id="PS50158"/>
    </source>
</evidence>
<dbReference type="GO" id="GO:0016787">
    <property type="term" value="F:hydrolase activity"/>
    <property type="evidence" value="ECO:0007669"/>
    <property type="project" value="InterPro"/>
</dbReference>
<dbReference type="PANTHER" id="PTHR31286">
    <property type="entry name" value="GLYCINE-RICH CELL WALL STRUCTURAL PROTEIN 1.8-LIKE"/>
    <property type="match status" value="1"/>
</dbReference>
<evidence type="ECO:0000256" key="2">
    <source>
        <dbReference type="PROSITE-ProRule" id="PRU00047"/>
    </source>
</evidence>
<feature type="compositionally biased region" description="Polar residues" evidence="3">
    <location>
        <begin position="393"/>
        <end position="409"/>
    </location>
</feature>
<accession>A0A6A3CF64</accession>
<feature type="domain" description="CCHC-type" evidence="4">
    <location>
        <begin position="317"/>
        <end position="332"/>
    </location>
</feature>
<keyword evidence="6" id="KW-1185">Reference proteome</keyword>
<name>A0A6A3CF64_HIBSY</name>
<dbReference type="PROSITE" id="PS50158">
    <property type="entry name" value="ZF_CCHC"/>
    <property type="match status" value="1"/>
</dbReference>
<dbReference type="PANTHER" id="PTHR31286:SF173">
    <property type="entry name" value="DUF4283 DOMAIN-CONTAINING PROTEIN"/>
    <property type="match status" value="1"/>
</dbReference>
<feature type="region of interest" description="Disordered" evidence="3">
    <location>
        <begin position="389"/>
        <end position="451"/>
    </location>
</feature>
<keyword evidence="2" id="KW-0862">Zinc</keyword>
<dbReference type="InterPro" id="IPR040256">
    <property type="entry name" value="At4g02000-like"/>
</dbReference>
<proteinExistence type="inferred from homology"/>
<protein>
    <submittedName>
        <fullName evidence="5">Carboxylesterase 15</fullName>
    </submittedName>
</protein>
<sequence>MDDASCAMKWMQSQALSENGSRDAWLNSGEVGFDQLFVLGDSSGGNIAHHLAVRFGAGSSEMAPVRARGYVLLAPFFGGVVRTKSESGPSEALLNLDIFDRLILMEKLYEASSVDPRLPKKQRRRDEDPLDPSVIARDATPSPIECDGSPPAISYKDIMTKSNVSQPGSKSVDLDDDDIELLDDDVTIGSSNGIPTIDFSERVQSLTVKSMDLTLVVKVLRRRVGDHGDYLKPTQAYPSCLMAWIRLPGLPVILYKRSFIEAIGNQAGSVVKIDFQMDNGCRGRLAVSLNLHQSLVFKLLINGRLQIIEFESLPIVCFHCGIYGHHKDLCPQLSAQENVQPVTEGPPPPSPVTKTPIQDEVFGPWMLVERKKYLNNQELFPDSRVIEEESAMPPTSQSDPMISSINDPNISHLDKGSRTLPSEASSSKMSRTKSGENLDPNKHYTVKLSDGDNPRCGHRNLNLVTCPYLRDHSPDVVGFVETHISNYNADRAIAQLKFLNSFRVEADVIHCRIHRLSNNHFALVTFVYASPNPTKRKAIWSYLHFLSNHISEPWIILGDSNASLSPNDRKSCINTLSSDQDFINVVFDSGLHDLGYQGPDFTWYRRHCAIHLDRCLCN</sequence>
<feature type="compositionally biased region" description="Polar residues" evidence="3">
    <location>
        <begin position="419"/>
        <end position="429"/>
    </location>
</feature>
<dbReference type="Proteomes" id="UP000436088">
    <property type="component" value="Unassembled WGS sequence"/>
</dbReference>
<dbReference type="InterPro" id="IPR013094">
    <property type="entry name" value="AB_hydrolase_3"/>
</dbReference>
<dbReference type="InterPro" id="IPR005135">
    <property type="entry name" value="Endo/exonuclease/phosphatase"/>
</dbReference>
<dbReference type="AlphaFoldDB" id="A0A6A3CF64"/>
<evidence type="ECO:0000313" key="5">
    <source>
        <dbReference type="EMBL" id="KAE8725779.1"/>
    </source>
</evidence>